<accession>A0A2T6ZZB4</accession>
<feature type="region of interest" description="Disordered" evidence="3">
    <location>
        <begin position="502"/>
        <end position="564"/>
    </location>
</feature>
<dbReference type="OrthoDB" id="61110at2759"/>
<evidence type="ECO:0000256" key="1">
    <source>
        <dbReference type="ARBA" id="ARBA00022737"/>
    </source>
</evidence>
<evidence type="ECO:0000256" key="2">
    <source>
        <dbReference type="PROSITE-ProRule" id="PRU00235"/>
    </source>
</evidence>
<dbReference type="Pfam" id="PF00646">
    <property type="entry name" value="F-box"/>
    <property type="match status" value="1"/>
</dbReference>
<evidence type="ECO:0000313" key="5">
    <source>
        <dbReference type="EMBL" id="PUU80790.1"/>
    </source>
</evidence>
<dbReference type="InterPro" id="IPR009091">
    <property type="entry name" value="RCC1/BLIP-II"/>
</dbReference>
<gene>
    <name evidence="5" type="ORF">B9Z19DRAFT_1106847</name>
</gene>
<dbReference type="Pfam" id="PF00415">
    <property type="entry name" value="RCC1"/>
    <property type="match status" value="1"/>
</dbReference>
<dbReference type="PROSITE" id="PS50181">
    <property type="entry name" value="FBOX"/>
    <property type="match status" value="1"/>
</dbReference>
<evidence type="ECO:0000256" key="3">
    <source>
        <dbReference type="SAM" id="MobiDB-lite"/>
    </source>
</evidence>
<dbReference type="Proteomes" id="UP000244722">
    <property type="component" value="Unassembled WGS sequence"/>
</dbReference>
<feature type="domain" description="F-box" evidence="4">
    <location>
        <begin position="5"/>
        <end position="53"/>
    </location>
</feature>
<reference evidence="5 6" key="1">
    <citation type="submission" date="2017-04" db="EMBL/GenBank/DDBJ databases">
        <title>Draft genome sequence of Tuber borchii Vittad., a whitish edible truffle.</title>
        <authorList>
            <consortium name="DOE Joint Genome Institute"/>
            <person name="Murat C."/>
            <person name="Kuo A."/>
            <person name="Barry K.W."/>
            <person name="Clum A."/>
            <person name="Dockter R.B."/>
            <person name="Fauchery L."/>
            <person name="Iotti M."/>
            <person name="Kohler A."/>
            <person name="Labutti K."/>
            <person name="Lindquist E.A."/>
            <person name="Lipzen A."/>
            <person name="Ohm R.A."/>
            <person name="Wang M."/>
            <person name="Grigoriev I.V."/>
            <person name="Zambonelli A."/>
            <person name="Martin F.M."/>
        </authorList>
    </citation>
    <scope>NUCLEOTIDE SEQUENCE [LARGE SCALE GENOMIC DNA]</scope>
    <source>
        <strain evidence="5 6">Tbo3840</strain>
    </source>
</reference>
<evidence type="ECO:0000259" key="4">
    <source>
        <dbReference type="PROSITE" id="PS50181"/>
    </source>
</evidence>
<dbReference type="SUPFAM" id="SSF50985">
    <property type="entry name" value="RCC1/BLIP-II"/>
    <property type="match status" value="1"/>
</dbReference>
<dbReference type="InterPro" id="IPR001810">
    <property type="entry name" value="F-box_dom"/>
</dbReference>
<dbReference type="PROSITE" id="PS50012">
    <property type="entry name" value="RCC1_3"/>
    <property type="match status" value="1"/>
</dbReference>
<dbReference type="Gene3D" id="2.130.10.30">
    <property type="entry name" value="Regulator of chromosome condensation 1/beta-lactamase-inhibitor protein II"/>
    <property type="match status" value="2"/>
</dbReference>
<dbReference type="EMBL" id="NESQ01000057">
    <property type="protein sequence ID" value="PUU80790.1"/>
    <property type="molecule type" value="Genomic_DNA"/>
</dbReference>
<keyword evidence="1" id="KW-0677">Repeat</keyword>
<keyword evidence="6" id="KW-1185">Reference proteome</keyword>
<comment type="caution">
    <text evidence="5">The sequence shown here is derived from an EMBL/GenBank/DDBJ whole genome shotgun (WGS) entry which is preliminary data.</text>
</comment>
<dbReference type="PROSITE" id="PS00626">
    <property type="entry name" value="RCC1_2"/>
    <property type="match status" value="1"/>
</dbReference>
<dbReference type="STRING" id="42251.A0A2T6ZZB4"/>
<dbReference type="PRINTS" id="PR00633">
    <property type="entry name" value="RCCNDNSATION"/>
</dbReference>
<feature type="repeat" description="RCC1" evidence="2">
    <location>
        <begin position="82"/>
        <end position="142"/>
    </location>
</feature>
<dbReference type="SUPFAM" id="SSF81383">
    <property type="entry name" value="F-box domain"/>
    <property type="match status" value="1"/>
</dbReference>
<dbReference type="PANTHER" id="PTHR22870">
    <property type="entry name" value="REGULATOR OF CHROMOSOME CONDENSATION"/>
    <property type="match status" value="1"/>
</dbReference>
<dbReference type="PANTHER" id="PTHR22870:SF408">
    <property type="entry name" value="OS09G0560450 PROTEIN"/>
    <property type="match status" value="1"/>
</dbReference>
<dbReference type="Pfam" id="PF13540">
    <property type="entry name" value="RCC1_2"/>
    <property type="match status" value="1"/>
</dbReference>
<dbReference type="InterPro" id="IPR051210">
    <property type="entry name" value="Ub_ligase/GEF_domain"/>
</dbReference>
<sequence>MPSGPLSLGDFPSEILDRILDYVGYKGAINLSRTSKGFYNTLYDEETGYWKREAQRVFKTPHVDSLINKVPWRYLFQGMAKAHVYTWGLDEDERLGHDRSPPKNYKRSSSSVAVPFEILRLRDKFVVDIVGGGWSTSFLTSDGHVYISGRLSEYMGMEETSATEIKFPEPISQLSSGRDHLIALSSKGRVYTCIDKSQGAQRVKFSVMASDSDSGYLTPDKIGRVTEDIGWVKKVVGGWDRCAALISGIGIVVWRPTDTGDTDPGAYTPSLRVIRGTNYLDKPPKGIPAEALVEVQKHKSIGQVLDFTLGEGYLVFLTVTGKVFAVRFNQEFDQAVPVELVHFSSPEGQSPVNRISGNFRKFAVLNKEGVVRLGGVDIVRNCVAGKTKRVKPIRRPDFASYKIVDIAFGDHHGLALTDEGEILSWGAESLMCGCLGLGDQLPGMGKGKFTDLEVIKPKVVSFRPPGEDAGSSEGEDKAKYYAFNIAAAGWHSGALVLGLDEDHARGDDGAPEGSTLEVNDDPTQIPDPPDLGFDPEALGSGGRERGHRGIRGVTSASFSARGGMSRGGFVRSGLQGLSLFSPSNVPEDIPKYTAQRNIS</sequence>
<evidence type="ECO:0000313" key="6">
    <source>
        <dbReference type="Proteomes" id="UP000244722"/>
    </source>
</evidence>
<dbReference type="AlphaFoldDB" id="A0A2T6ZZB4"/>
<organism evidence="5 6">
    <name type="scientific">Tuber borchii</name>
    <name type="common">White truffle</name>
    <dbReference type="NCBI Taxonomy" id="42251"/>
    <lineage>
        <taxon>Eukaryota</taxon>
        <taxon>Fungi</taxon>
        <taxon>Dikarya</taxon>
        <taxon>Ascomycota</taxon>
        <taxon>Pezizomycotina</taxon>
        <taxon>Pezizomycetes</taxon>
        <taxon>Pezizales</taxon>
        <taxon>Tuberaceae</taxon>
        <taxon>Tuber</taxon>
    </lineage>
</organism>
<protein>
    <submittedName>
        <fullName evidence="5">Regulator of chromosome condensation 1/beta-lactamase-inhibitor protein II</fullName>
    </submittedName>
</protein>
<name>A0A2T6ZZB4_TUBBO</name>
<dbReference type="InterPro" id="IPR000408">
    <property type="entry name" value="Reg_chr_condens"/>
</dbReference>
<proteinExistence type="predicted"/>
<dbReference type="InterPro" id="IPR036047">
    <property type="entry name" value="F-box-like_dom_sf"/>
</dbReference>